<sequence>MLYLIALTAFACGVLIGRALRRPNVRVAVGTVSIEARTCDEALKTLRFVTLAGLPPPPGVRRKPSVPDPQRVI</sequence>
<proteinExistence type="predicted"/>
<organism evidence="1 2">
    <name type="scientific">Burkholderia multivorans</name>
    <dbReference type="NCBI Taxonomy" id="87883"/>
    <lineage>
        <taxon>Bacteria</taxon>
        <taxon>Pseudomonadati</taxon>
        <taxon>Pseudomonadota</taxon>
        <taxon>Betaproteobacteria</taxon>
        <taxon>Burkholderiales</taxon>
        <taxon>Burkholderiaceae</taxon>
        <taxon>Burkholderia</taxon>
        <taxon>Burkholderia cepacia complex</taxon>
    </lineage>
</organism>
<gene>
    <name evidence="1" type="ORF">KTE52_27375</name>
</gene>
<name>A0AAP2MR02_9BURK</name>
<reference evidence="1" key="1">
    <citation type="submission" date="2021-06" db="EMBL/GenBank/DDBJ databases">
        <title>A collection of bacterial strains from the Burkholderia cepacia Research Laboratory and Repository.</title>
        <authorList>
            <person name="Lipuma J."/>
            <person name="Spilker T."/>
        </authorList>
    </citation>
    <scope>NUCLEOTIDE SEQUENCE</scope>
    <source>
        <strain evidence="1">AU37435</strain>
    </source>
</reference>
<dbReference type="Proteomes" id="UP001196915">
    <property type="component" value="Unassembled WGS sequence"/>
</dbReference>
<comment type="caution">
    <text evidence="1">The sequence shown here is derived from an EMBL/GenBank/DDBJ whole genome shotgun (WGS) entry which is preliminary data.</text>
</comment>
<dbReference type="AlphaFoldDB" id="A0AAP2MR02"/>
<accession>A0AAP2MR02</accession>
<evidence type="ECO:0000313" key="1">
    <source>
        <dbReference type="EMBL" id="MBU9360060.1"/>
    </source>
</evidence>
<dbReference type="EMBL" id="JAHPMX010000022">
    <property type="protein sequence ID" value="MBU9360060.1"/>
    <property type="molecule type" value="Genomic_DNA"/>
</dbReference>
<protein>
    <submittedName>
        <fullName evidence="1">Uncharacterized protein</fullName>
    </submittedName>
</protein>
<dbReference type="RefSeq" id="WP_088923431.1">
    <property type="nucleotide sequence ID" value="NZ_CAJHCV010000027.1"/>
</dbReference>
<evidence type="ECO:0000313" key="2">
    <source>
        <dbReference type="Proteomes" id="UP001196915"/>
    </source>
</evidence>